<evidence type="ECO:0000313" key="1">
    <source>
        <dbReference type="EMBL" id="WWQ63327.1"/>
    </source>
</evidence>
<name>A0ACD5A7Z3_9ACTN</name>
<dbReference type="Proteomes" id="UP001432251">
    <property type="component" value="Chromosome"/>
</dbReference>
<evidence type="ECO:0000313" key="2">
    <source>
        <dbReference type="Proteomes" id="UP001432251"/>
    </source>
</evidence>
<organism evidence="1 2">
    <name type="scientific">Streptomyces citrinus</name>
    <dbReference type="NCBI Taxonomy" id="3118173"/>
    <lineage>
        <taxon>Bacteria</taxon>
        <taxon>Bacillati</taxon>
        <taxon>Actinomycetota</taxon>
        <taxon>Actinomycetes</taxon>
        <taxon>Kitasatosporales</taxon>
        <taxon>Streptomycetaceae</taxon>
        <taxon>Streptomyces</taxon>
    </lineage>
</organism>
<keyword evidence="2" id="KW-1185">Reference proteome</keyword>
<gene>
    <name evidence="1" type="ORF">V2W30_08190</name>
</gene>
<sequence length="869" mass="93118">MDGRAADGRRYVLSAAVTQVAAHPDAARPELAEDVRRIERLFLGELDHTRGADLGLDPSREQLTKALRAFATAPERRPDDHVVLYLAAHGVTAEDSGRHYLLLSDSDARDPHGTALPTEELVALLWEGTSIERLLVLVDCCYAEAGTDTALRSALKARQFREPVTEHGPTGLVLVASSRRKEESYVGALSAAFDRAVRRQATAGHAPAHISVEHVMAAIAADPEVPPAQRPVWSLSHATGGIPAFLPNPRHVPEATGRKLDEIDRIIALGCRERLARERELTDFFLPRARGTDVPTDEVWDFTGRHTALTDLTGWLAPARAADRLCVVTGDPGSGKSSLLGMVAVLTDPDRGAAVPRAGLPSVLPGPGTVHVAVNASHKSTRQLLDAFAAAAGSAAESLGALTAHLQTRTSPLVVLVDGLDETLAPHEVVDELITPLTDPERQLPLRLLVGARPHIARRLSADATVMDLDDERYGDPPAVRAYARTLLTAPGSPLLTAPPAVVDAVAEAIAAAAGRSFLVARITARTTAREPRLPHPGDPGWHTWCERLPRLPGEAMERDLDQRLGPLADRARDLLRPLAYAQGAGLPWAGVWPRLATAISGRRYGDEDIVWLRQAAGSYVVEGVEDGGSVYRIYHRALIEYLRESRDAERVQRTVTEALRDLDHPYVRHYLALHAGEGGVLDPLVRDAAFVLAADAGQLLAALPRLRTAEGRRAGRAVRDVEAVLRGRTPGPGDQDVRARLRLAAVCRTATRLADSCDTAGEEPLPWRARWAAWTPTGARAATGAWGPGPRRGSWCPVRAARPGSWRSGRGAGRPPPGTWTRGSASNSPHSAGRWTGTPGRPSPNCRAGPPRCRTTRATGTAAAGTSG</sequence>
<protein>
    <submittedName>
        <fullName evidence="1">AAA family ATPase</fullName>
    </submittedName>
</protein>
<reference evidence="1" key="1">
    <citation type="journal article" date="2025" name="Int. J. Syst. Evol. Microbiol.">
        <title>Streptomyces citrinus sp. nov., with yellow diffusible pigment.</title>
        <authorList>
            <person name="He Y."/>
            <person name="Yang E."/>
            <person name="Xu J."/>
            <person name="Sun Y."/>
            <person name="Sun L."/>
        </authorList>
    </citation>
    <scope>NUCLEOTIDE SEQUENCE</scope>
    <source>
        <strain evidence="1">Q6</strain>
    </source>
</reference>
<proteinExistence type="predicted"/>
<dbReference type="EMBL" id="CP146022">
    <property type="protein sequence ID" value="WWQ63327.1"/>
    <property type="molecule type" value="Genomic_DNA"/>
</dbReference>
<accession>A0ACD5A7Z3</accession>